<sequence length="600" mass="64624">MPRHFPFVAIVGQSEPRLALTLLAIDPMIGGVLITGPLGTAKSTCARSFVDLVPGIVVRDVTAGTTVDRLIGSMDLEAALASGRRRDHVGLLTEAQALCADDVNLFDDAVTAALIGRPEDLPLIATMAVGADTVHPQLLDRFGLCAVTVPCRNPKDRELIVNHRLTFDDGPDSFITTCTDATNEVVNRICAARNKLPDLEWTDAARNKFTELLTQAHAPGQRADLGLARSATAYAAWRGDNNVVVEDVTAVAELVLRHRRRNLSSSQAPSPDLNDAHSHSGPSSPHDGNEQLDEKGHDDSTAASPRVIAPEETFNVLTSTPAAYDRTQRRARGRRMVTRSADLRGHVISSQPTRQPVDLSLPATLRAAAPHQRARRASGEGRDGLSVVVKRSDWRRKVRESRTSTLVVFIVDASGSMGARGRMAASKAAVIGLLQDAYVKRDRVAVITFSGNNARVIVPATSSIERAQRLLTTMAVGGQTPLASGLSCAGRLIETELRRDSTLRPVAIVVTDGGGNVGLDGRVDRTATNQAFDVAQTLSDDTRTSWIIVDTSVNRVHQRDCEALSGILHAPRMTIDDLQSGVFIPFIRSTSRALSYSQRD</sequence>
<accession>A0A8B2VS73</accession>
<feature type="region of interest" description="Disordered" evidence="1">
    <location>
        <begin position="262"/>
        <end position="315"/>
    </location>
</feature>
<dbReference type="InterPro" id="IPR052989">
    <property type="entry name" value="Mg-chelatase_DI-like"/>
</dbReference>
<dbReference type="Pfam" id="PF17863">
    <property type="entry name" value="AAA_lid_2"/>
    <property type="match status" value="1"/>
</dbReference>
<dbReference type="GO" id="GO:0005524">
    <property type="term" value="F:ATP binding"/>
    <property type="evidence" value="ECO:0007669"/>
    <property type="project" value="InterPro"/>
</dbReference>
<dbReference type="Gene3D" id="3.40.50.300">
    <property type="entry name" value="P-loop containing nucleotide triphosphate hydrolases"/>
    <property type="match status" value="1"/>
</dbReference>
<dbReference type="AlphaFoldDB" id="A0A8B2VS73"/>
<proteinExistence type="predicted"/>
<dbReference type="Gene3D" id="3.40.50.410">
    <property type="entry name" value="von Willebrand factor, type A domain"/>
    <property type="match status" value="1"/>
</dbReference>
<dbReference type="Proteomes" id="UP000226191">
    <property type="component" value="Unassembled WGS sequence"/>
</dbReference>
<evidence type="ECO:0000256" key="1">
    <source>
        <dbReference type="SAM" id="MobiDB-lite"/>
    </source>
</evidence>
<reference evidence="2 3" key="1">
    <citation type="submission" date="2017-02" db="EMBL/GenBank/DDBJ databases">
        <title>Prevalence of linear plasmids in Cutibacterium acnes isolates obtained from cancerous prostatic tissue.</title>
        <authorList>
            <person name="Davidsson S."/>
            <person name="Bruggemann H."/>
        </authorList>
    </citation>
    <scope>NUCLEOTIDE SEQUENCE [LARGE SCALE GENOMIC DNA]</scope>
    <source>
        <strain evidence="2 3">11-78</strain>
    </source>
</reference>
<dbReference type="SMART" id="SM00327">
    <property type="entry name" value="VWA"/>
    <property type="match status" value="1"/>
</dbReference>
<dbReference type="InterPro" id="IPR036465">
    <property type="entry name" value="vWFA_dom_sf"/>
</dbReference>
<dbReference type="InterPro" id="IPR041628">
    <property type="entry name" value="ChlI/MoxR_AAA_lid"/>
</dbReference>
<organism evidence="2 3">
    <name type="scientific">Cutibacterium acnes</name>
    <name type="common">Propionibacterium acnes</name>
    <dbReference type="NCBI Taxonomy" id="1747"/>
    <lineage>
        <taxon>Bacteria</taxon>
        <taxon>Bacillati</taxon>
        <taxon>Actinomycetota</taxon>
        <taxon>Actinomycetes</taxon>
        <taxon>Propionibacteriales</taxon>
        <taxon>Propionibacteriaceae</taxon>
        <taxon>Cutibacterium</taxon>
    </lineage>
</organism>
<dbReference type="Gene3D" id="1.10.8.80">
    <property type="entry name" value="Magnesium chelatase subunit I, C-Terminal domain"/>
    <property type="match status" value="1"/>
</dbReference>
<feature type="compositionally biased region" description="Basic and acidic residues" evidence="1">
    <location>
        <begin position="287"/>
        <end position="300"/>
    </location>
</feature>
<dbReference type="Pfam" id="PF07728">
    <property type="entry name" value="AAA_5"/>
    <property type="match status" value="1"/>
</dbReference>
<evidence type="ECO:0000313" key="2">
    <source>
        <dbReference type="EMBL" id="PGF36299.1"/>
    </source>
</evidence>
<dbReference type="GeneID" id="92856775"/>
<dbReference type="InterPro" id="IPR011704">
    <property type="entry name" value="ATPase_dyneun-rel_AAA"/>
</dbReference>
<dbReference type="PROSITE" id="PS50234">
    <property type="entry name" value="VWFA"/>
    <property type="match status" value="1"/>
</dbReference>
<dbReference type="InterPro" id="IPR002035">
    <property type="entry name" value="VWF_A"/>
</dbReference>
<gene>
    <name evidence="2" type="ORF">B1B09_01250</name>
</gene>
<dbReference type="GO" id="GO:0016887">
    <property type="term" value="F:ATP hydrolysis activity"/>
    <property type="evidence" value="ECO:0007669"/>
    <property type="project" value="InterPro"/>
</dbReference>
<dbReference type="InterPro" id="IPR027417">
    <property type="entry name" value="P-loop_NTPase"/>
</dbReference>
<evidence type="ECO:0000313" key="3">
    <source>
        <dbReference type="Proteomes" id="UP000226191"/>
    </source>
</evidence>
<name>A0A8B2VS73_CUTAC</name>
<dbReference type="SUPFAM" id="SSF52540">
    <property type="entry name" value="P-loop containing nucleoside triphosphate hydrolases"/>
    <property type="match status" value="1"/>
</dbReference>
<dbReference type="PANTHER" id="PTHR35023:SF1">
    <property type="entry name" value="MG-PROTOPORPHYRIN IX CHELATASE"/>
    <property type="match status" value="1"/>
</dbReference>
<comment type="caution">
    <text evidence="2">The sequence shown here is derived from an EMBL/GenBank/DDBJ whole genome shotgun (WGS) entry which is preliminary data.</text>
</comment>
<protein>
    <submittedName>
        <fullName evidence="2">Uncharacterized protein</fullName>
    </submittedName>
</protein>
<dbReference type="PANTHER" id="PTHR35023">
    <property type="entry name" value="CHELATASE-RELATED"/>
    <property type="match status" value="1"/>
</dbReference>
<dbReference type="RefSeq" id="WP_002519106.1">
    <property type="nucleotide sequence ID" value="NZ_AP022844.1"/>
</dbReference>
<dbReference type="EMBL" id="MVCE01000001">
    <property type="protein sequence ID" value="PGF36299.1"/>
    <property type="molecule type" value="Genomic_DNA"/>
</dbReference>
<dbReference type="Pfam" id="PF13519">
    <property type="entry name" value="VWA_2"/>
    <property type="match status" value="1"/>
</dbReference>
<dbReference type="SUPFAM" id="SSF53300">
    <property type="entry name" value="vWA-like"/>
    <property type="match status" value="1"/>
</dbReference>
<dbReference type="OrthoDB" id="9775079at2"/>